<keyword evidence="9 10" id="KW-0472">Membrane</keyword>
<comment type="caution">
    <text evidence="11">The sequence shown here is derived from an EMBL/GenBank/DDBJ whole genome shotgun (WGS) entry which is preliminary data.</text>
</comment>
<dbReference type="RefSeq" id="WP_249324140.1">
    <property type="nucleotide sequence ID" value="NZ_JACRTK010000004.1"/>
</dbReference>
<evidence type="ECO:0000256" key="2">
    <source>
        <dbReference type="ARBA" id="ARBA00022448"/>
    </source>
</evidence>
<feature type="transmembrane region" description="Helical" evidence="10">
    <location>
        <begin position="352"/>
        <end position="372"/>
    </location>
</feature>
<dbReference type="Pfam" id="PF02386">
    <property type="entry name" value="TrkH"/>
    <property type="match status" value="1"/>
</dbReference>
<evidence type="ECO:0000256" key="6">
    <source>
        <dbReference type="ARBA" id="ARBA00022958"/>
    </source>
</evidence>
<keyword evidence="5 10" id="KW-0812">Transmembrane</keyword>
<evidence type="ECO:0000256" key="1">
    <source>
        <dbReference type="ARBA" id="ARBA00004651"/>
    </source>
</evidence>
<feature type="transmembrane region" description="Helical" evidence="10">
    <location>
        <begin position="231"/>
        <end position="250"/>
    </location>
</feature>
<evidence type="ECO:0000256" key="8">
    <source>
        <dbReference type="ARBA" id="ARBA00023065"/>
    </source>
</evidence>
<evidence type="ECO:0000256" key="7">
    <source>
        <dbReference type="ARBA" id="ARBA00022989"/>
    </source>
</evidence>
<evidence type="ECO:0000313" key="12">
    <source>
        <dbReference type="Proteomes" id="UP000601522"/>
    </source>
</evidence>
<name>A0A926INA6_9FIRM</name>
<accession>A0A926INA6</accession>
<evidence type="ECO:0000256" key="4">
    <source>
        <dbReference type="ARBA" id="ARBA00022538"/>
    </source>
</evidence>
<feature type="transmembrane region" description="Helical" evidence="10">
    <location>
        <begin position="163"/>
        <end position="182"/>
    </location>
</feature>
<dbReference type="PANTHER" id="PTHR32024:SF1">
    <property type="entry name" value="KTR SYSTEM POTASSIUM UPTAKE PROTEIN B"/>
    <property type="match status" value="1"/>
</dbReference>
<feature type="transmembrane region" description="Helical" evidence="10">
    <location>
        <begin position="133"/>
        <end position="157"/>
    </location>
</feature>
<keyword evidence="4" id="KW-0633">Potassium transport</keyword>
<dbReference type="Proteomes" id="UP000601522">
    <property type="component" value="Unassembled WGS sequence"/>
</dbReference>
<keyword evidence="7 10" id="KW-1133">Transmembrane helix</keyword>
<dbReference type="InterPro" id="IPR004772">
    <property type="entry name" value="TrkH"/>
</dbReference>
<feature type="transmembrane region" description="Helical" evidence="10">
    <location>
        <begin position="194"/>
        <end position="211"/>
    </location>
</feature>
<keyword evidence="8" id="KW-0406">Ion transport</keyword>
<dbReference type="AlphaFoldDB" id="A0A926INA6"/>
<evidence type="ECO:0000256" key="3">
    <source>
        <dbReference type="ARBA" id="ARBA00022475"/>
    </source>
</evidence>
<feature type="transmembrane region" description="Helical" evidence="10">
    <location>
        <begin position="48"/>
        <end position="67"/>
    </location>
</feature>
<gene>
    <name evidence="11" type="ORF">H8689_09120</name>
</gene>
<dbReference type="InterPro" id="IPR003445">
    <property type="entry name" value="Cat_transpt"/>
</dbReference>
<dbReference type="PANTHER" id="PTHR32024">
    <property type="entry name" value="TRK SYSTEM POTASSIUM UPTAKE PROTEIN TRKG-RELATED"/>
    <property type="match status" value="1"/>
</dbReference>
<dbReference type="NCBIfam" id="TIGR00933">
    <property type="entry name" value="2a38"/>
    <property type="match status" value="1"/>
</dbReference>
<feature type="transmembrane region" description="Helical" evidence="10">
    <location>
        <begin position="17"/>
        <end position="36"/>
    </location>
</feature>
<keyword evidence="6" id="KW-0630">Potassium</keyword>
<protein>
    <submittedName>
        <fullName evidence="11">TrkH family potassium uptake protein</fullName>
    </submittedName>
</protein>
<proteinExistence type="predicted"/>
<organism evidence="11 12">
    <name type="scientific">Wansuia hejianensis</name>
    <dbReference type="NCBI Taxonomy" id="2763667"/>
    <lineage>
        <taxon>Bacteria</taxon>
        <taxon>Bacillati</taxon>
        <taxon>Bacillota</taxon>
        <taxon>Clostridia</taxon>
        <taxon>Lachnospirales</taxon>
        <taxon>Lachnospiraceae</taxon>
        <taxon>Wansuia</taxon>
    </lineage>
</organism>
<keyword evidence="12" id="KW-1185">Reference proteome</keyword>
<evidence type="ECO:0000256" key="9">
    <source>
        <dbReference type="ARBA" id="ARBA00023136"/>
    </source>
</evidence>
<comment type="subcellular location">
    <subcellularLocation>
        <location evidence="1">Cell membrane</location>
        <topology evidence="1">Multi-pass membrane protein</topology>
    </subcellularLocation>
</comment>
<feature type="transmembrane region" description="Helical" evidence="10">
    <location>
        <begin position="79"/>
        <end position="103"/>
    </location>
</feature>
<evidence type="ECO:0000313" key="11">
    <source>
        <dbReference type="EMBL" id="MBC8591270.1"/>
    </source>
</evidence>
<evidence type="ECO:0000256" key="10">
    <source>
        <dbReference type="SAM" id="Phobius"/>
    </source>
</evidence>
<dbReference type="GO" id="GO:0005886">
    <property type="term" value="C:plasma membrane"/>
    <property type="evidence" value="ECO:0007669"/>
    <property type="project" value="UniProtKB-SubCell"/>
</dbReference>
<evidence type="ECO:0000256" key="5">
    <source>
        <dbReference type="ARBA" id="ARBA00022692"/>
    </source>
</evidence>
<keyword evidence="3" id="KW-1003">Cell membrane</keyword>
<dbReference type="EMBL" id="JACRTK010000004">
    <property type="protein sequence ID" value="MBC8591270.1"/>
    <property type="molecule type" value="Genomic_DNA"/>
</dbReference>
<sequence>MNYIRKKILEFELNPPAVLAVGFGSLILLGAILLNLPIATQSGESIGFINALFTSASSVCVTGLVVVNTAEFWSLFGQVVIIVLIQMGGLGFMTMATVVALVLGKKIRLKERLIIKEQLNQESMSGLVRLTKYVIYVTFAIELVGAILLSIRFIPIYGLGKGIWFSIFHAISAFCNAGFDIIGNNMVPFVGDNIVNLTIAALIILGGLGFSVYADCYRNKKFNKLSLHSKLVITITAILLILGTVLFFIIEHNNPLTLDKLSLQDKVLASFFQSTVTRTAGFNSVNLEVIEDTSAFLMIILMFIGGSPGSTAGGIKTTTFGTIVLSTMSTIKGEKDVEVFNRRISDDIVKRSLSIVTISLTWIAIVSFILTLTEEAGFLELLFETTSAFATVGLTRGVTPNLSNIGKLIISLTMYIGRVGPLTMAFAFKHRRTHKQYRNAEGNIIVG</sequence>
<keyword evidence="2" id="KW-0813">Transport</keyword>
<feature type="transmembrane region" description="Helical" evidence="10">
    <location>
        <begin position="408"/>
        <end position="428"/>
    </location>
</feature>
<reference evidence="11 12" key="1">
    <citation type="submission" date="2020-08" db="EMBL/GenBank/DDBJ databases">
        <title>Genome public.</title>
        <authorList>
            <person name="Liu C."/>
            <person name="Sun Q."/>
        </authorList>
    </citation>
    <scope>NUCLEOTIDE SEQUENCE [LARGE SCALE GENOMIC DNA]</scope>
    <source>
        <strain evidence="11 12">NSJ-26</strain>
    </source>
</reference>
<dbReference type="GO" id="GO:0015379">
    <property type="term" value="F:potassium:chloride symporter activity"/>
    <property type="evidence" value="ECO:0007669"/>
    <property type="project" value="InterPro"/>
</dbReference>